<dbReference type="RefSeq" id="WP_207845891.1">
    <property type="nucleotide sequence ID" value="NZ_JAFVMH010000003.1"/>
</dbReference>
<comment type="catalytic activity">
    <reaction evidence="1 14">
        <text>adenosylcob(III)inamide + ATP = adenosylcob(III)inamide phosphate + ADP + H(+)</text>
        <dbReference type="Rhea" id="RHEA:15769"/>
        <dbReference type="ChEBI" id="CHEBI:2480"/>
        <dbReference type="ChEBI" id="CHEBI:15378"/>
        <dbReference type="ChEBI" id="CHEBI:30616"/>
        <dbReference type="ChEBI" id="CHEBI:58502"/>
        <dbReference type="ChEBI" id="CHEBI:456216"/>
        <dbReference type="EC" id="2.7.1.156"/>
    </reaction>
</comment>
<dbReference type="EMBL" id="JAFVMH010000003">
    <property type="protein sequence ID" value="MBO1325248.1"/>
    <property type="molecule type" value="Genomic_DNA"/>
</dbReference>
<dbReference type="CDD" id="cd00544">
    <property type="entry name" value="CobU"/>
    <property type="match status" value="1"/>
</dbReference>
<reference evidence="17" key="1">
    <citation type="submission" date="2021-03" db="EMBL/GenBank/DDBJ databases">
        <title>The complete genome sequence of Acetobacter sp. TBRC 12339.</title>
        <authorList>
            <person name="Charoenyingcharoen P."/>
            <person name="Yukphan P."/>
        </authorList>
    </citation>
    <scope>NUCLEOTIDE SEQUENCE</scope>
    <source>
        <strain evidence="17">TBRC 12339</strain>
    </source>
</reference>
<evidence type="ECO:0000256" key="2">
    <source>
        <dbReference type="ARBA" id="ARBA00000711"/>
    </source>
</evidence>
<evidence type="ECO:0000256" key="5">
    <source>
        <dbReference type="ARBA" id="ARBA00004692"/>
    </source>
</evidence>
<feature type="binding site" evidence="16">
    <location>
        <position position="75"/>
    </location>
    <ligand>
        <name>GTP</name>
        <dbReference type="ChEBI" id="CHEBI:37565"/>
    </ligand>
</feature>
<protein>
    <recommendedName>
        <fullName evidence="14">Bifunctional adenosylcobalamin biosynthesis protein</fullName>
        <ecNumber evidence="14">2.7.1.156</ecNumber>
        <ecNumber evidence="14">2.7.7.62</ecNumber>
    </recommendedName>
</protein>
<feature type="binding site" evidence="16">
    <location>
        <begin position="21"/>
        <end position="28"/>
    </location>
    <ligand>
        <name>GTP</name>
        <dbReference type="ChEBI" id="CHEBI:37565"/>
    </ligand>
</feature>
<evidence type="ECO:0000256" key="16">
    <source>
        <dbReference type="PIRSR" id="PIRSR006135-2"/>
    </source>
</evidence>
<dbReference type="Gene3D" id="3.40.50.300">
    <property type="entry name" value="P-loop containing nucleotide triphosphate hydrolases"/>
    <property type="match status" value="1"/>
</dbReference>
<evidence type="ECO:0000256" key="3">
    <source>
        <dbReference type="ARBA" id="ARBA00001522"/>
    </source>
</evidence>
<comment type="catalytic activity">
    <reaction evidence="2 14">
        <text>adenosylcob(III)inamide phosphate + GTP + H(+) = adenosylcob(III)inamide-GDP + diphosphate</text>
        <dbReference type="Rhea" id="RHEA:22712"/>
        <dbReference type="ChEBI" id="CHEBI:15378"/>
        <dbReference type="ChEBI" id="CHEBI:33019"/>
        <dbReference type="ChEBI" id="CHEBI:37565"/>
        <dbReference type="ChEBI" id="CHEBI:58502"/>
        <dbReference type="ChEBI" id="CHEBI:60487"/>
        <dbReference type="EC" id="2.7.7.62"/>
    </reaction>
</comment>
<evidence type="ECO:0000256" key="7">
    <source>
        <dbReference type="ARBA" id="ARBA00007490"/>
    </source>
</evidence>
<dbReference type="NCBIfam" id="NF004469">
    <property type="entry name" value="PRK05800.1"/>
    <property type="match status" value="1"/>
</dbReference>
<evidence type="ECO:0000256" key="14">
    <source>
        <dbReference type="PIRNR" id="PIRNR006135"/>
    </source>
</evidence>
<comment type="similarity">
    <text evidence="7 14">Belongs to the CobU/CobP family.</text>
</comment>
<dbReference type="GO" id="GO:0005525">
    <property type="term" value="F:GTP binding"/>
    <property type="evidence" value="ECO:0007669"/>
    <property type="project" value="UniProtKB-UniRule"/>
</dbReference>
<keyword evidence="11 14" id="KW-0418">Kinase</keyword>
<dbReference type="PANTHER" id="PTHR34848">
    <property type="match status" value="1"/>
</dbReference>
<dbReference type="SUPFAM" id="SSF52540">
    <property type="entry name" value="P-loop containing nucleoside triphosphate hydrolases"/>
    <property type="match status" value="1"/>
</dbReference>
<comment type="caution">
    <text evidence="17">The sequence shown here is derived from an EMBL/GenBank/DDBJ whole genome shotgun (WGS) entry which is preliminary data.</text>
</comment>
<proteinExistence type="inferred from homology"/>
<comment type="pathway">
    <text evidence="5 14">Cofactor biosynthesis; adenosylcobalamin biosynthesis; adenosylcobalamin from cob(II)yrinate a,c-diamide: step 6/7.</text>
</comment>
<dbReference type="EC" id="2.7.7.62" evidence="14"/>
<evidence type="ECO:0000256" key="13">
    <source>
        <dbReference type="ARBA" id="ARBA00023134"/>
    </source>
</evidence>
<dbReference type="EC" id="2.7.1.156" evidence="14"/>
<keyword evidence="9 14" id="KW-0808">Transferase</keyword>
<comment type="function">
    <text evidence="4 14">Catalyzes ATP-dependent phosphorylation of adenosylcobinamide and addition of GMP to adenosylcobinamide phosphate.</text>
</comment>
<keyword evidence="18" id="KW-1185">Reference proteome</keyword>
<comment type="catalytic activity">
    <reaction evidence="3">
        <text>adenosylcob(III)inamide + GTP = adenosylcob(III)inamide phosphate + GDP + H(+)</text>
        <dbReference type="Rhea" id="RHEA:15765"/>
        <dbReference type="ChEBI" id="CHEBI:2480"/>
        <dbReference type="ChEBI" id="CHEBI:15378"/>
        <dbReference type="ChEBI" id="CHEBI:37565"/>
        <dbReference type="ChEBI" id="CHEBI:58189"/>
        <dbReference type="ChEBI" id="CHEBI:58502"/>
        <dbReference type="EC" id="2.7.1.156"/>
    </reaction>
</comment>
<keyword evidence="10 14" id="KW-0547">Nucleotide-binding</keyword>
<feature type="binding site" evidence="16">
    <location>
        <position position="95"/>
    </location>
    <ligand>
        <name>GTP</name>
        <dbReference type="ChEBI" id="CHEBI:37565"/>
    </ligand>
</feature>
<evidence type="ECO:0000313" key="18">
    <source>
        <dbReference type="Proteomes" id="UP000664073"/>
    </source>
</evidence>
<dbReference type="Proteomes" id="UP000664073">
    <property type="component" value="Unassembled WGS sequence"/>
</dbReference>
<evidence type="ECO:0000256" key="11">
    <source>
        <dbReference type="ARBA" id="ARBA00022777"/>
    </source>
</evidence>
<dbReference type="GO" id="GO:0043752">
    <property type="term" value="F:adenosylcobinamide kinase activity"/>
    <property type="evidence" value="ECO:0007669"/>
    <property type="project" value="UniProtKB-EC"/>
</dbReference>
<evidence type="ECO:0000256" key="9">
    <source>
        <dbReference type="ARBA" id="ARBA00022679"/>
    </source>
</evidence>
<evidence type="ECO:0000256" key="1">
    <source>
        <dbReference type="ARBA" id="ARBA00000312"/>
    </source>
</evidence>
<sequence length="185" mass="20420">MGNTALSPTDTGLRGTVLVLGGARSGKSRLSEAMLTALPAPWVYLATGRAWDEEMHERILHHRAERGSTGWLTVEEPLEVQTVMREHAHTPLLLDCLTLWLSNLLLEERDVQAATADFMACLAARRAPTVLVGNEVGLGIVPENRLARRFRDEAGRLHQRIARDVPRVLFVAAGLPLTLKNEVPH</sequence>
<keyword evidence="8 14" id="KW-0169">Cobalamin biosynthesis</keyword>
<feature type="binding site" evidence="16">
    <location>
        <begin position="46"/>
        <end position="48"/>
    </location>
    <ligand>
        <name>GTP</name>
        <dbReference type="ChEBI" id="CHEBI:37565"/>
    </ligand>
</feature>
<evidence type="ECO:0000313" key="17">
    <source>
        <dbReference type="EMBL" id="MBO1325248.1"/>
    </source>
</evidence>
<evidence type="ECO:0000256" key="15">
    <source>
        <dbReference type="PIRSR" id="PIRSR006135-1"/>
    </source>
</evidence>
<gene>
    <name evidence="17" type="primary">cobU</name>
    <name evidence="17" type="ORF">J2D77_08820</name>
</gene>
<evidence type="ECO:0000256" key="4">
    <source>
        <dbReference type="ARBA" id="ARBA00003889"/>
    </source>
</evidence>
<comment type="pathway">
    <text evidence="6 14">Cofactor biosynthesis; adenosylcobalamin biosynthesis; adenosylcobalamin from cob(II)yrinate a,c-diamide: step 5/7.</text>
</comment>
<dbReference type="GO" id="GO:0008820">
    <property type="term" value="F:cobinamide phosphate guanylyltransferase activity"/>
    <property type="evidence" value="ECO:0007669"/>
    <property type="project" value="UniProtKB-UniRule"/>
</dbReference>
<feature type="active site" description="GMP-histidine intermediate" evidence="15">
    <location>
        <position position="62"/>
    </location>
</feature>
<dbReference type="AlphaFoldDB" id="A0A939HNZ9"/>
<dbReference type="GO" id="GO:0005524">
    <property type="term" value="F:ATP binding"/>
    <property type="evidence" value="ECO:0007669"/>
    <property type="project" value="UniProtKB-UniRule"/>
</dbReference>
<organism evidence="17 18">
    <name type="scientific">Acetobacter garciniae</name>
    <dbReference type="NCBI Taxonomy" id="2817435"/>
    <lineage>
        <taxon>Bacteria</taxon>
        <taxon>Pseudomonadati</taxon>
        <taxon>Pseudomonadota</taxon>
        <taxon>Alphaproteobacteria</taxon>
        <taxon>Acetobacterales</taxon>
        <taxon>Acetobacteraceae</taxon>
        <taxon>Acetobacter</taxon>
    </lineage>
</organism>
<keyword evidence="17" id="KW-0548">Nucleotidyltransferase</keyword>
<dbReference type="GO" id="GO:0009236">
    <property type="term" value="P:cobalamin biosynthetic process"/>
    <property type="evidence" value="ECO:0007669"/>
    <property type="project" value="UniProtKB-UniRule"/>
</dbReference>
<accession>A0A939HNZ9</accession>
<evidence type="ECO:0000256" key="8">
    <source>
        <dbReference type="ARBA" id="ARBA00022573"/>
    </source>
</evidence>
<feature type="binding site" evidence="16">
    <location>
        <begin position="63"/>
        <end position="66"/>
    </location>
    <ligand>
        <name>GTP</name>
        <dbReference type="ChEBI" id="CHEBI:37565"/>
    </ligand>
</feature>
<dbReference type="Pfam" id="PF02283">
    <property type="entry name" value="CobU"/>
    <property type="match status" value="1"/>
</dbReference>
<dbReference type="PIRSF" id="PIRSF006135">
    <property type="entry name" value="CobU"/>
    <property type="match status" value="1"/>
</dbReference>
<evidence type="ECO:0000256" key="10">
    <source>
        <dbReference type="ARBA" id="ARBA00022741"/>
    </source>
</evidence>
<name>A0A939HNZ9_9PROT</name>
<dbReference type="InterPro" id="IPR027417">
    <property type="entry name" value="P-loop_NTPase"/>
</dbReference>
<keyword evidence="12 14" id="KW-0067">ATP-binding</keyword>
<dbReference type="PANTHER" id="PTHR34848:SF1">
    <property type="entry name" value="BIFUNCTIONAL ADENOSYLCOBALAMIN BIOSYNTHESIS PROTEIN COBU"/>
    <property type="match status" value="1"/>
</dbReference>
<keyword evidence="13 14" id="KW-0342">GTP-binding</keyword>
<evidence type="ECO:0000256" key="6">
    <source>
        <dbReference type="ARBA" id="ARBA00005159"/>
    </source>
</evidence>
<evidence type="ECO:0000256" key="12">
    <source>
        <dbReference type="ARBA" id="ARBA00022840"/>
    </source>
</evidence>
<dbReference type="InterPro" id="IPR003203">
    <property type="entry name" value="CobU/CobP"/>
</dbReference>